<proteinExistence type="predicted"/>
<organism evidence="1">
    <name type="scientific">marine sediment metagenome</name>
    <dbReference type="NCBI Taxonomy" id="412755"/>
    <lineage>
        <taxon>unclassified sequences</taxon>
        <taxon>metagenomes</taxon>
        <taxon>ecological metagenomes</taxon>
    </lineage>
</organism>
<name>A0A0F8ZPH0_9ZZZZ</name>
<reference evidence="1" key="1">
    <citation type="journal article" date="2015" name="Nature">
        <title>Complex archaea that bridge the gap between prokaryotes and eukaryotes.</title>
        <authorList>
            <person name="Spang A."/>
            <person name="Saw J.H."/>
            <person name="Jorgensen S.L."/>
            <person name="Zaremba-Niedzwiedzka K."/>
            <person name="Martijn J."/>
            <person name="Lind A.E."/>
            <person name="van Eijk R."/>
            <person name="Schleper C."/>
            <person name="Guy L."/>
            <person name="Ettema T.J."/>
        </authorList>
    </citation>
    <scope>NUCLEOTIDE SEQUENCE</scope>
</reference>
<dbReference type="EMBL" id="LAZR01050212">
    <property type="protein sequence ID" value="KKK87865.1"/>
    <property type="molecule type" value="Genomic_DNA"/>
</dbReference>
<dbReference type="AlphaFoldDB" id="A0A0F8ZPH0"/>
<comment type="caution">
    <text evidence="1">The sequence shown here is derived from an EMBL/GenBank/DDBJ whole genome shotgun (WGS) entry which is preliminary data.</text>
</comment>
<gene>
    <name evidence="1" type="ORF">LCGC14_2748960</name>
</gene>
<protein>
    <submittedName>
        <fullName evidence="1">Uncharacterized protein</fullName>
    </submittedName>
</protein>
<evidence type="ECO:0000313" key="1">
    <source>
        <dbReference type="EMBL" id="KKK87865.1"/>
    </source>
</evidence>
<accession>A0A0F8ZPH0</accession>
<sequence length="212" mass="21473">MTDERVTITVDGQTITIGPVLAIGAGEANTGVNVGVGAGVFRDKAGVALNLRTIRGVGGIVTIVNGDQVDVDGSALAGTRSAFYPANFDASLGDMLSLGIGSAGSGRFNFQTPADFASLISLALIGQPSGTNATADIDLDSDYGALGEASSNHSETDTAITFDLTSGQLEALDISSVFSSLAAGDFAGITVQHQTIGFDMDYLGILLTYAQA</sequence>